<keyword evidence="2" id="KW-1185">Reference proteome</keyword>
<reference evidence="1" key="1">
    <citation type="journal article" date="2019" name="bioRxiv">
        <title>The Genome of the Zebra Mussel, Dreissena polymorpha: A Resource for Invasive Species Research.</title>
        <authorList>
            <person name="McCartney M.A."/>
            <person name="Auch B."/>
            <person name="Kono T."/>
            <person name="Mallez S."/>
            <person name="Zhang Y."/>
            <person name="Obille A."/>
            <person name="Becker A."/>
            <person name="Abrahante J.E."/>
            <person name="Garbe J."/>
            <person name="Badalamenti J.P."/>
            <person name="Herman A."/>
            <person name="Mangelson H."/>
            <person name="Liachko I."/>
            <person name="Sullivan S."/>
            <person name="Sone E.D."/>
            <person name="Koren S."/>
            <person name="Silverstein K.A.T."/>
            <person name="Beckman K.B."/>
            <person name="Gohl D.M."/>
        </authorList>
    </citation>
    <scope>NUCLEOTIDE SEQUENCE</scope>
    <source>
        <strain evidence="1">Duluth1</strain>
        <tissue evidence="1">Whole animal</tissue>
    </source>
</reference>
<proteinExistence type="predicted"/>
<comment type="caution">
    <text evidence="1">The sequence shown here is derived from an EMBL/GenBank/DDBJ whole genome shotgun (WGS) entry which is preliminary data.</text>
</comment>
<evidence type="ECO:0000313" key="1">
    <source>
        <dbReference type="EMBL" id="KAH3741786.1"/>
    </source>
</evidence>
<sequence>MLLRRFHDDWTKYVTSIALTICHYNIIRTHFLNKFHEDWKKVSLRVLTRFHYSHALKTAWPPDKICSSSHCMNTFCGGGGGGGVLTNHMRTNGRRTKTNSKTSPEQSAIFQLCSITRKTAPPPKSSHIHDDFANNVTSRVFTSFFLLYKYKKTAPLQGSTLRHVRQTLSNIRFGLYILRGAGPMVLLHVIQLTGTREKCPAHWWPCFSPIWTIFELVRDIN</sequence>
<organism evidence="1 2">
    <name type="scientific">Dreissena polymorpha</name>
    <name type="common">Zebra mussel</name>
    <name type="synonym">Mytilus polymorpha</name>
    <dbReference type="NCBI Taxonomy" id="45954"/>
    <lineage>
        <taxon>Eukaryota</taxon>
        <taxon>Metazoa</taxon>
        <taxon>Spiralia</taxon>
        <taxon>Lophotrochozoa</taxon>
        <taxon>Mollusca</taxon>
        <taxon>Bivalvia</taxon>
        <taxon>Autobranchia</taxon>
        <taxon>Heteroconchia</taxon>
        <taxon>Euheterodonta</taxon>
        <taxon>Imparidentia</taxon>
        <taxon>Neoheterodontei</taxon>
        <taxon>Myida</taxon>
        <taxon>Dreissenoidea</taxon>
        <taxon>Dreissenidae</taxon>
        <taxon>Dreissena</taxon>
    </lineage>
</organism>
<evidence type="ECO:0000313" key="2">
    <source>
        <dbReference type="Proteomes" id="UP000828390"/>
    </source>
</evidence>
<accession>A0A9D4DCJ5</accession>
<protein>
    <submittedName>
        <fullName evidence="1">Uncharacterized protein</fullName>
    </submittedName>
</protein>
<dbReference type="AlphaFoldDB" id="A0A9D4DCJ5"/>
<dbReference type="Proteomes" id="UP000828390">
    <property type="component" value="Unassembled WGS sequence"/>
</dbReference>
<reference evidence="1" key="2">
    <citation type="submission" date="2020-11" db="EMBL/GenBank/DDBJ databases">
        <authorList>
            <person name="McCartney M.A."/>
            <person name="Auch B."/>
            <person name="Kono T."/>
            <person name="Mallez S."/>
            <person name="Becker A."/>
            <person name="Gohl D.M."/>
            <person name="Silverstein K.A.T."/>
            <person name="Koren S."/>
            <person name="Bechman K.B."/>
            <person name="Herman A."/>
            <person name="Abrahante J.E."/>
            <person name="Garbe J."/>
        </authorList>
    </citation>
    <scope>NUCLEOTIDE SEQUENCE</scope>
    <source>
        <strain evidence="1">Duluth1</strain>
        <tissue evidence="1">Whole animal</tissue>
    </source>
</reference>
<gene>
    <name evidence="1" type="ORF">DPMN_048513</name>
</gene>
<name>A0A9D4DCJ5_DREPO</name>
<dbReference type="EMBL" id="JAIWYP010000011">
    <property type="protein sequence ID" value="KAH3741786.1"/>
    <property type="molecule type" value="Genomic_DNA"/>
</dbReference>